<dbReference type="InterPro" id="IPR001509">
    <property type="entry name" value="Epimerase_deHydtase"/>
</dbReference>
<evidence type="ECO:0000313" key="3">
    <source>
        <dbReference type="Proteomes" id="UP000573001"/>
    </source>
</evidence>
<dbReference type="EMBL" id="JABMCE010000048">
    <property type="protein sequence ID" value="NUU12670.1"/>
    <property type="molecule type" value="Genomic_DNA"/>
</dbReference>
<sequence length="328" mass="34903">MHIAVTGASGRVGRSVVSALAERGHHVIGLDLVPPKHPVPGAEYIVGDLADLPDADPRLHDVEAVAHLGALMSWDPVDADRLFAANVMATERLVRAVDGSAVRRFVLGSSGEVYPENDPVRQPIDERHPRLPQTWYGLSKVLAEEIVAFAGRTNDWATVVLRFAHTQDPGELLDPESFFSGPRFFASRRIAKERAAGHDGVVAALESYADDDETLLIAHREDGAPVQMGILATADLTAGIVLALEASTTGHEVIGLGPDESTDLGVLASELAAAAGLGTVDVTLPVTAPSYTTSNDRARELLGFRPTIDRGEFVRQAVAAREARRAGV</sequence>
<feature type="domain" description="NAD-dependent epimerase/dehydratase" evidence="1">
    <location>
        <begin position="3"/>
        <end position="170"/>
    </location>
</feature>
<dbReference type="Gene3D" id="3.90.25.60">
    <property type="match status" value="1"/>
</dbReference>
<gene>
    <name evidence="2" type="ORF">HP507_02280</name>
</gene>
<dbReference type="PANTHER" id="PTHR43245">
    <property type="entry name" value="BIFUNCTIONAL POLYMYXIN RESISTANCE PROTEIN ARNA"/>
    <property type="match status" value="1"/>
</dbReference>
<proteinExistence type="predicted"/>
<dbReference type="Proteomes" id="UP000573001">
    <property type="component" value="Unassembled WGS sequence"/>
</dbReference>
<dbReference type="Pfam" id="PF01370">
    <property type="entry name" value="Epimerase"/>
    <property type="match status" value="1"/>
</dbReference>
<comment type="caution">
    <text evidence="2">The sequence shown here is derived from an EMBL/GenBank/DDBJ whole genome shotgun (WGS) entry which is preliminary data.</text>
</comment>
<protein>
    <submittedName>
        <fullName evidence="2">NAD(P)-dependent oxidoreductase</fullName>
    </submittedName>
</protein>
<evidence type="ECO:0000313" key="2">
    <source>
        <dbReference type="EMBL" id="NUU12670.1"/>
    </source>
</evidence>
<accession>A0ABX2M429</accession>
<keyword evidence="3" id="KW-1185">Reference proteome</keyword>
<dbReference type="Gene3D" id="3.40.50.720">
    <property type="entry name" value="NAD(P)-binding Rossmann-like Domain"/>
    <property type="match status" value="1"/>
</dbReference>
<dbReference type="InterPro" id="IPR036291">
    <property type="entry name" value="NAD(P)-bd_dom_sf"/>
</dbReference>
<reference evidence="2 3" key="1">
    <citation type="submission" date="2020-05" db="EMBL/GenBank/DDBJ databases">
        <title>Genome Sequencing of Type Strains.</title>
        <authorList>
            <person name="Lemaire J.F."/>
            <person name="Inderbitzin P."/>
            <person name="Gregorio O.A."/>
            <person name="Collins S.B."/>
            <person name="Wespe N."/>
            <person name="Knight-Connoni V."/>
        </authorList>
    </citation>
    <scope>NUCLEOTIDE SEQUENCE [LARGE SCALE GENOMIC DNA]</scope>
    <source>
        <strain evidence="2 3">ATCC 19096</strain>
    </source>
</reference>
<dbReference type="SUPFAM" id="SSF51735">
    <property type="entry name" value="NAD(P)-binding Rossmann-fold domains"/>
    <property type="match status" value="1"/>
</dbReference>
<organism evidence="2 3">
    <name type="scientific">Curtobacterium pusillum</name>
    <dbReference type="NCBI Taxonomy" id="69373"/>
    <lineage>
        <taxon>Bacteria</taxon>
        <taxon>Bacillati</taxon>
        <taxon>Actinomycetota</taxon>
        <taxon>Actinomycetes</taxon>
        <taxon>Micrococcales</taxon>
        <taxon>Microbacteriaceae</taxon>
        <taxon>Curtobacterium</taxon>
    </lineage>
</organism>
<dbReference type="InterPro" id="IPR050177">
    <property type="entry name" value="Lipid_A_modif_metabolic_enz"/>
</dbReference>
<name>A0ABX2M429_9MICO</name>
<dbReference type="RefSeq" id="WP_175350248.1">
    <property type="nucleotide sequence ID" value="NZ_BAAAWQ010000001.1"/>
</dbReference>
<evidence type="ECO:0000259" key="1">
    <source>
        <dbReference type="Pfam" id="PF01370"/>
    </source>
</evidence>